<feature type="compositionally biased region" description="Polar residues" evidence="1">
    <location>
        <begin position="1"/>
        <end position="10"/>
    </location>
</feature>
<comment type="caution">
    <text evidence="2">The sequence shown here is derived from an EMBL/GenBank/DDBJ whole genome shotgun (WGS) entry which is preliminary data.</text>
</comment>
<accession>A0A9P5VQI5</accession>
<reference evidence="2" key="1">
    <citation type="journal article" date="2020" name="Fungal Divers.">
        <title>Resolving the Mortierellaceae phylogeny through synthesis of multi-gene phylogenetics and phylogenomics.</title>
        <authorList>
            <person name="Vandepol N."/>
            <person name="Liber J."/>
            <person name="Desiro A."/>
            <person name="Na H."/>
            <person name="Kennedy M."/>
            <person name="Barry K."/>
            <person name="Grigoriev I.V."/>
            <person name="Miller A.N."/>
            <person name="O'Donnell K."/>
            <person name="Stajich J.E."/>
            <person name="Bonito G."/>
        </authorList>
    </citation>
    <scope>NUCLEOTIDE SEQUENCE</scope>
    <source>
        <strain evidence="2">NVP1</strain>
    </source>
</reference>
<feature type="region of interest" description="Disordered" evidence="1">
    <location>
        <begin position="135"/>
        <end position="201"/>
    </location>
</feature>
<evidence type="ECO:0000256" key="1">
    <source>
        <dbReference type="SAM" id="MobiDB-lite"/>
    </source>
</evidence>
<feature type="compositionally biased region" description="Low complexity" evidence="1">
    <location>
        <begin position="147"/>
        <end position="157"/>
    </location>
</feature>
<feature type="region of interest" description="Disordered" evidence="1">
    <location>
        <begin position="1"/>
        <end position="33"/>
    </location>
</feature>
<gene>
    <name evidence="2" type="ORF">BG006_004855</name>
</gene>
<organism evidence="2 3">
    <name type="scientific">Podila minutissima</name>
    <dbReference type="NCBI Taxonomy" id="64525"/>
    <lineage>
        <taxon>Eukaryota</taxon>
        <taxon>Fungi</taxon>
        <taxon>Fungi incertae sedis</taxon>
        <taxon>Mucoromycota</taxon>
        <taxon>Mortierellomycotina</taxon>
        <taxon>Mortierellomycetes</taxon>
        <taxon>Mortierellales</taxon>
        <taxon>Mortierellaceae</taxon>
        <taxon>Podila</taxon>
    </lineage>
</organism>
<keyword evidence="3" id="KW-1185">Reference proteome</keyword>
<protein>
    <submittedName>
        <fullName evidence="2">Uncharacterized protein</fullName>
    </submittedName>
</protein>
<dbReference type="AlphaFoldDB" id="A0A9P5VQI5"/>
<name>A0A9P5VQI5_9FUNG</name>
<evidence type="ECO:0000313" key="3">
    <source>
        <dbReference type="Proteomes" id="UP000696485"/>
    </source>
</evidence>
<evidence type="ECO:0000313" key="2">
    <source>
        <dbReference type="EMBL" id="KAF9337420.1"/>
    </source>
</evidence>
<dbReference type="Proteomes" id="UP000696485">
    <property type="component" value="Unassembled WGS sequence"/>
</dbReference>
<feature type="compositionally biased region" description="Low complexity" evidence="1">
    <location>
        <begin position="174"/>
        <end position="187"/>
    </location>
</feature>
<dbReference type="EMBL" id="JAAAUY010000027">
    <property type="protein sequence ID" value="KAF9337420.1"/>
    <property type="molecule type" value="Genomic_DNA"/>
</dbReference>
<proteinExistence type="predicted"/>
<sequence>MFETWASSTMLAGPTGHVPAEQPTGPKHPNQEARSKAMDLFYSVQYPVRASIAKLTFTTTTTRISPSSTSIDSSSHARPLVAATAPERPTRYYFRNLEEDMELATSGIAGHQKEGEPPKTHSAYLENAIDTLDMSSSLADDDDSSSSDDGSSRMMSGRGDEHHRHDWRSRMQISTAMSESSSSSFGSIREQNSEVEGGPARFKVLDRTQFLVD</sequence>